<evidence type="ECO:0000256" key="2">
    <source>
        <dbReference type="ARBA" id="ARBA00005364"/>
    </source>
</evidence>
<keyword evidence="4" id="KW-0813">Transport</keyword>
<evidence type="ECO:0000256" key="4">
    <source>
        <dbReference type="ARBA" id="ARBA00022568"/>
    </source>
</evidence>
<evidence type="ECO:0000256" key="5">
    <source>
        <dbReference type="ARBA" id="ARBA00022692"/>
    </source>
</evidence>
<dbReference type="AlphaFoldDB" id="A0A8T0A3R1"/>
<evidence type="ECO:0000256" key="3">
    <source>
        <dbReference type="ARBA" id="ARBA00022449"/>
    </source>
</evidence>
<accession>A0A8T0A3R1</accession>
<feature type="transmembrane region" description="Helical" evidence="8">
    <location>
        <begin position="145"/>
        <end position="168"/>
    </location>
</feature>
<dbReference type="OrthoDB" id="2127281at2759"/>
<evidence type="ECO:0000256" key="8">
    <source>
        <dbReference type="SAM" id="Phobius"/>
    </source>
</evidence>
<proteinExistence type="inferred from homology"/>
<organism evidence="10 11">
    <name type="scientific">Meloidogyne graminicola</name>
    <dbReference type="NCBI Taxonomy" id="189291"/>
    <lineage>
        <taxon>Eukaryota</taxon>
        <taxon>Metazoa</taxon>
        <taxon>Ecdysozoa</taxon>
        <taxon>Nematoda</taxon>
        <taxon>Chromadorea</taxon>
        <taxon>Rhabditida</taxon>
        <taxon>Tylenchina</taxon>
        <taxon>Tylenchomorpha</taxon>
        <taxon>Tylenchoidea</taxon>
        <taxon>Meloidogynidae</taxon>
        <taxon>Meloidogyninae</taxon>
        <taxon>Meloidogyne</taxon>
    </lineage>
</organism>
<feature type="domain" description="Sodium/calcium exchanger membrane region" evidence="9">
    <location>
        <begin position="149"/>
        <end position="290"/>
    </location>
</feature>
<feature type="transmembrane region" description="Helical" evidence="8">
    <location>
        <begin position="248"/>
        <end position="266"/>
    </location>
</feature>
<evidence type="ECO:0000313" key="11">
    <source>
        <dbReference type="Proteomes" id="UP000605970"/>
    </source>
</evidence>
<keyword evidence="5 8" id="KW-0812">Transmembrane</keyword>
<dbReference type="InterPro" id="IPR004837">
    <property type="entry name" value="NaCa_Exmemb"/>
</dbReference>
<evidence type="ECO:0000256" key="7">
    <source>
        <dbReference type="ARBA" id="ARBA00023136"/>
    </source>
</evidence>
<comment type="subcellular location">
    <subcellularLocation>
        <location evidence="1">Membrane</location>
        <topology evidence="1">Multi-pass membrane protein</topology>
    </subcellularLocation>
</comment>
<keyword evidence="4" id="KW-0106">Calcium</keyword>
<comment type="caution">
    <text evidence="10">The sequence shown here is derived from an EMBL/GenBank/DDBJ whole genome shotgun (WGS) entry which is preliminary data.</text>
</comment>
<dbReference type="GO" id="GO:0005262">
    <property type="term" value="F:calcium channel activity"/>
    <property type="evidence" value="ECO:0007669"/>
    <property type="project" value="TreeGrafter"/>
</dbReference>
<keyword evidence="6 8" id="KW-1133">Transmembrane helix</keyword>
<evidence type="ECO:0000256" key="1">
    <source>
        <dbReference type="ARBA" id="ARBA00004141"/>
    </source>
</evidence>
<keyword evidence="11" id="KW-1185">Reference proteome</keyword>
<protein>
    <submittedName>
        <fullName evidence="10">Na_Ca_ex domain-containing protein</fullName>
    </submittedName>
</protein>
<dbReference type="GO" id="GO:0008273">
    <property type="term" value="F:calcium, potassium:sodium antiporter activity"/>
    <property type="evidence" value="ECO:0007669"/>
    <property type="project" value="TreeGrafter"/>
</dbReference>
<gene>
    <name evidence="10" type="ORF">Mgra_00000409</name>
</gene>
<dbReference type="Pfam" id="PF01699">
    <property type="entry name" value="Na_Ca_ex"/>
    <property type="match status" value="1"/>
</dbReference>
<name>A0A8T0A3R1_9BILA</name>
<keyword evidence="3" id="KW-0050">Antiport</keyword>
<keyword evidence="4" id="KW-0109">Calcium transport</keyword>
<dbReference type="EMBL" id="JABEBT010000002">
    <property type="protein sequence ID" value="KAF7639966.1"/>
    <property type="molecule type" value="Genomic_DNA"/>
</dbReference>
<dbReference type="Proteomes" id="UP000605970">
    <property type="component" value="Unassembled WGS sequence"/>
</dbReference>
<keyword evidence="4" id="KW-0406">Ion transport</keyword>
<evidence type="ECO:0000256" key="6">
    <source>
        <dbReference type="ARBA" id="ARBA00022989"/>
    </source>
</evidence>
<sequence>MSSNREVEIRPKIINKHFKLNFLTVKKQGTAIKKIIIKNRVKFLQKRYQIIRCNLPLFLFALIFIFAFIFALEAINESSNTLKQKRKRSLDLNEELQCFKIKTKQIPENINFILKSFPENKSKSIEQNPFPNDLFTLKQRRNGAVIFHIFGLIYMFIALAIVCDEFFVPSLGVISEMLEISDDVAGATFMASGGSSPEFFTSLFGVFITENNVGIGTIVGSANFNILCVLSFCTLFSRNTLSLTWYPLYRDITFYGIALLFLTFFFLDERVYWTEALAMFLFYVVYAIFMKYNATIERWVKGKLGLIYEVRNVVKIVTNVTPNVNIIGDNNEKSSNLLDDKNNTQTPRQISGGIEIRKPILHAGANFPEIYPGILQVALDPNKFLQDIGIKSTTFSDIKNLLLKIYFSGKQIISLLKYNNYCKNKIERKKKN</sequence>
<dbReference type="PANTHER" id="PTHR10846">
    <property type="entry name" value="SODIUM/POTASSIUM/CALCIUM EXCHANGER"/>
    <property type="match status" value="1"/>
</dbReference>
<keyword evidence="7 8" id="KW-0472">Membrane</keyword>
<dbReference type="GO" id="GO:0005886">
    <property type="term" value="C:plasma membrane"/>
    <property type="evidence" value="ECO:0007669"/>
    <property type="project" value="TreeGrafter"/>
</dbReference>
<evidence type="ECO:0000259" key="9">
    <source>
        <dbReference type="Pfam" id="PF01699"/>
    </source>
</evidence>
<feature type="transmembrane region" description="Helical" evidence="8">
    <location>
        <begin position="213"/>
        <end position="236"/>
    </location>
</feature>
<dbReference type="PANTHER" id="PTHR10846:SF72">
    <property type="entry name" value="SODIUM_POTASSIUM_CALCIUM EXCHANGER NCKX30C"/>
    <property type="match status" value="1"/>
</dbReference>
<dbReference type="FunFam" id="1.20.1420.30:FF:000004">
    <property type="entry name" value="Sodium/potassium/calcium exchanger 2 isoform 1"/>
    <property type="match status" value="1"/>
</dbReference>
<feature type="transmembrane region" description="Helical" evidence="8">
    <location>
        <begin position="272"/>
        <end position="289"/>
    </location>
</feature>
<dbReference type="InterPro" id="IPR004481">
    <property type="entry name" value="K/Na/Ca-exchanger"/>
</dbReference>
<dbReference type="Gene3D" id="1.20.1420.30">
    <property type="entry name" value="NCX, central ion-binding region"/>
    <property type="match status" value="1"/>
</dbReference>
<dbReference type="InterPro" id="IPR044880">
    <property type="entry name" value="NCX_ion-bd_dom_sf"/>
</dbReference>
<dbReference type="GO" id="GO:0006874">
    <property type="term" value="P:intracellular calcium ion homeostasis"/>
    <property type="evidence" value="ECO:0007669"/>
    <property type="project" value="TreeGrafter"/>
</dbReference>
<comment type="similarity">
    <text evidence="2">Belongs to the Ca(2+):cation antiporter (CaCA) (TC 2.A.19) family. SLC24A subfamily.</text>
</comment>
<evidence type="ECO:0000313" key="10">
    <source>
        <dbReference type="EMBL" id="KAF7639966.1"/>
    </source>
</evidence>
<reference evidence="10" key="1">
    <citation type="journal article" date="2020" name="Ecol. Evol.">
        <title>Genome structure and content of the rice root-knot nematode (Meloidogyne graminicola).</title>
        <authorList>
            <person name="Phan N.T."/>
            <person name="Danchin E.G.J."/>
            <person name="Klopp C."/>
            <person name="Perfus-Barbeoch L."/>
            <person name="Kozlowski D.K."/>
            <person name="Koutsovoulos G.D."/>
            <person name="Lopez-Roques C."/>
            <person name="Bouchez O."/>
            <person name="Zahm M."/>
            <person name="Besnard G."/>
            <person name="Bellafiore S."/>
        </authorList>
    </citation>
    <scope>NUCLEOTIDE SEQUENCE</scope>
    <source>
        <strain evidence="10">VN-18</strain>
    </source>
</reference>
<feature type="transmembrane region" description="Helical" evidence="8">
    <location>
        <begin position="55"/>
        <end position="75"/>
    </location>
</feature>